<dbReference type="NCBIfam" id="NF006140">
    <property type="entry name" value="PRK08290.1"/>
    <property type="match status" value="1"/>
</dbReference>
<organism evidence="3">
    <name type="scientific">marine metagenome</name>
    <dbReference type="NCBI Taxonomy" id="408172"/>
    <lineage>
        <taxon>unclassified sequences</taxon>
        <taxon>metagenomes</taxon>
        <taxon>ecological metagenomes</taxon>
    </lineage>
</organism>
<protein>
    <recommendedName>
        <fullName evidence="4">Enoyl-CoA hydratase</fullName>
    </recommendedName>
</protein>
<dbReference type="EMBL" id="UINC01003927">
    <property type="protein sequence ID" value="SVA10406.1"/>
    <property type="molecule type" value="Genomic_DNA"/>
</dbReference>
<accession>A0A381T2I4</accession>
<comment type="similarity">
    <text evidence="1">Belongs to the enoyl-CoA hydratase/isomerase family.</text>
</comment>
<evidence type="ECO:0000256" key="1">
    <source>
        <dbReference type="ARBA" id="ARBA00005254"/>
    </source>
</evidence>
<feature type="region of interest" description="Disordered" evidence="2">
    <location>
        <begin position="64"/>
        <end position="88"/>
    </location>
</feature>
<dbReference type="Pfam" id="PF00378">
    <property type="entry name" value="ECH_1"/>
    <property type="match status" value="1"/>
</dbReference>
<dbReference type="AlphaFoldDB" id="A0A381T2I4"/>
<dbReference type="InterPro" id="IPR001753">
    <property type="entry name" value="Enoyl-CoA_hydra/iso"/>
</dbReference>
<dbReference type="SUPFAM" id="SSF52096">
    <property type="entry name" value="ClpP/crotonase"/>
    <property type="match status" value="1"/>
</dbReference>
<dbReference type="PANTHER" id="PTHR43802">
    <property type="entry name" value="ENOYL-COA HYDRATASE"/>
    <property type="match status" value="1"/>
</dbReference>
<gene>
    <name evidence="3" type="ORF">METZ01_LOCUS63260</name>
</gene>
<dbReference type="PANTHER" id="PTHR43802:SF1">
    <property type="entry name" value="IP11341P-RELATED"/>
    <property type="match status" value="1"/>
</dbReference>
<sequence>MTYTDLKLDQDGEVLKITVDRPEVLNAQSRIMREELDDAFDEAATDESVKVVIIAGAGANFSAGHDLGSPQEMADREKRPYPPGTAGEYERSWQQNVANTFRWRDFPKPTIAQVQGVCIMGGIILASSCDLIVASQDARFSDRTVRWGGPHVQYLGLPYEIGIRKAKEYLFTGDWMTALEAEKLGLVNKVVPLDQLEEETMNLAQRIALQDAFALRLSKASLNQVQDQMGYRNSIMSGFHNHALGLSYRREIYDGERVTSIDRARERDKKFGD</sequence>
<dbReference type="InterPro" id="IPR029045">
    <property type="entry name" value="ClpP/crotonase-like_dom_sf"/>
</dbReference>
<reference evidence="3" key="1">
    <citation type="submission" date="2018-05" db="EMBL/GenBank/DDBJ databases">
        <authorList>
            <person name="Lanie J.A."/>
            <person name="Ng W.-L."/>
            <person name="Kazmierczak K.M."/>
            <person name="Andrzejewski T.M."/>
            <person name="Davidsen T.M."/>
            <person name="Wayne K.J."/>
            <person name="Tettelin H."/>
            <person name="Glass J.I."/>
            <person name="Rusch D."/>
            <person name="Podicherti R."/>
            <person name="Tsui H.-C.T."/>
            <person name="Winkler M.E."/>
        </authorList>
    </citation>
    <scope>NUCLEOTIDE SEQUENCE</scope>
</reference>
<dbReference type="Gene3D" id="3.90.226.10">
    <property type="entry name" value="2-enoyl-CoA Hydratase, Chain A, domain 1"/>
    <property type="match status" value="1"/>
</dbReference>
<name>A0A381T2I4_9ZZZZ</name>
<evidence type="ECO:0000313" key="3">
    <source>
        <dbReference type="EMBL" id="SVA10406.1"/>
    </source>
</evidence>
<proteinExistence type="inferred from homology"/>
<evidence type="ECO:0008006" key="4">
    <source>
        <dbReference type="Google" id="ProtNLM"/>
    </source>
</evidence>
<dbReference type="CDD" id="cd06558">
    <property type="entry name" value="crotonase-like"/>
    <property type="match status" value="1"/>
</dbReference>
<evidence type="ECO:0000256" key="2">
    <source>
        <dbReference type="SAM" id="MobiDB-lite"/>
    </source>
</evidence>